<dbReference type="EMBL" id="CP059272">
    <property type="protein sequence ID" value="QLQ81701.1"/>
    <property type="molecule type" value="Genomic_DNA"/>
</dbReference>
<proteinExistence type="inferred from homology"/>
<sequence length="289" mass="33035">MSAPTMKSTSVLTEHLQYPAVSLVDDIINAVNELMYKCTAAMERYLLDKSVIEGIDYSDEIKVGVAKLETLLENSVDKNFDKLELYVLRNVLSIPQDLLDANAFRLAYQRDLRIVDKTEQENSVRDIHDKIHQIELAMQLHRKLTAQIKSTKLVQSKIQNFKKLLIQLFECREPEMQEVFRSLKPLDDSIRLITTQLKQLYVESQEYASTEHIESLSWRVQAHNASLKSRATYINYKTKIILDTVNKTESNSTNTTRTSLEPSMAPSSCNIEDPDFESLDAVLTCPEGS</sequence>
<dbReference type="GO" id="GO:0051382">
    <property type="term" value="P:kinetochore assembly"/>
    <property type="evidence" value="ECO:0007669"/>
    <property type="project" value="TreeGrafter"/>
</dbReference>
<dbReference type="InterPro" id="IPR008685">
    <property type="entry name" value="Centromere_Mis12"/>
</dbReference>
<evidence type="ECO:0000256" key="8">
    <source>
        <dbReference type="ARBA" id="ARBA00023306"/>
    </source>
</evidence>
<dbReference type="PANTHER" id="PTHR14527">
    <property type="entry name" value="PROTEIN MIS12 HOMOLOG"/>
    <property type="match status" value="1"/>
</dbReference>
<dbReference type="Proteomes" id="UP000510647">
    <property type="component" value="Chromosome 6"/>
</dbReference>
<evidence type="ECO:0000256" key="3">
    <source>
        <dbReference type="ARBA" id="ARBA00022454"/>
    </source>
</evidence>
<evidence type="ECO:0000256" key="7">
    <source>
        <dbReference type="ARBA" id="ARBA00023054"/>
    </source>
</evidence>
<evidence type="ECO:0000313" key="11">
    <source>
        <dbReference type="Proteomes" id="UP000510647"/>
    </source>
</evidence>
<keyword evidence="8" id="KW-0131">Cell cycle</keyword>
<evidence type="ECO:0008006" key="12">
    <source>
        <dbReference type="Google" id="ProtNLM"/>
    </source>
</evidence>
<dbReference type="Pfam" id="PF05859">
    <property type="entry name" value="Mis12"/>
    <property type="match status" value="1"/>
</dbReference>
<dbReference type="OrthoDB" id="1884855at2759"/>
<evidence type="ECO:0000256" key="4">
    <source>
        <dbReference type="ARBA" id="ARBA00022618"/>
    </source>
</evidence>
<comment type="subcellular location">
    <subcellularLocation>
        <location evidence="1">Chromosome</location>
        <location evidence="1">Centromere</location>
        <location evidence="1">Kinetochore</location>
    </subcellularLocation>
</comment>
<reference evidence="10 11" key="1">
    <citation type="submission" date="2020-06" db="EMBL/GenBank/DDBJ databases">
        <title>The yeast mating-type switching endonuclease HO is a domesticated member of an unorthodox homing genetic element family.</title>
        <authorList>
            <person name="Coughlan A.Y."/>
            <person name="Lombardi L."/>
            <person name="Braun-Galleani S."/>
            <person name="Martos A.R."/>
            <person name="Galeote V."/>
            <person name="Bigey F."/>
            <person name="Dequin S."/>
            <person name="Byrne K.P."/>
            <person name="Wolfe K.H."/>
        </authorList>
    </citation>
    <scope>NUCLEOTIDE SEQUENCE [LARGE SCALE GENOMIC DNA]</scope>
    <source>
        <strain evidence="10 11">CBS2947</strain>
    </source>
</reference>
<comment type="similarity">
    <text evidence="2">Belongs to the mis12 family.</text>
</comment>
<dbReference type="GO" id="GO:0005634">
    <property type="term" value="C:nucleus"/>
    <property type="evidence" value="ECO:0007669"/>
    <property type="project" value="InterPro"/>
</dbReference>
<accession>A0A7H9HWJ3</accession>
<keyword evidence="5" id="KW-0498">Mitosis</keyword>
<evidence type="ECO:0000256" key="2">
    <source>
        <dbReference type="ARBA" id="ARBA00008643"/>
    </source>
</evidence>
<name>A0A7H9HWJ3_9SACH</name>
<dbReference type="GO" id="GO:0000444">
    <property type="term" value="C:MIS12/MIND type complex"/>
    <property type="evidence" value="ECO:0007669"/>
    <property type="project" value="TreeGrafter"/>
</dbReference>
<evidence type="ECO:0000256" key="6">
    <source>
        <dbReference type="ARBA" id="ARBA00022838"/>
    </source>
</evidence>
<gene>
    <name evidence="10" type="ORF">HG537_0F04620</name>
</gene>
<evidence type="ECO:0000256" key="9">
    <source>
        <dbReference type="ARBA" id="ARBA00023328"/>
    </source>
</evidence>
<keyword evidence="3" id="KW-0158">Chromosome</keyword>
<dbReference type="GO" id="GO:0051301">
    <property type="term" value="P:cell division"/>
    <property type="evidence" value="ECO:0007669"/>
    <property type="project" value="UniProtKB-KW"/>
</dbReference>
<evidence type="ECO:0000313" key="10">
    <source>
        <dbReference type="EMBL" id="QLQ81701.1"/>
    </source>
</evidence>
<keyword evidence="4" id="KW-0132">Cell division</keyword>
<dbReference type="AlphaFoldDB" id="A0A7H9HWJ3"/>
<evidence type="ECO:0000256" key="5">
    <source>
        <dbReference type="ARBA" id="ARBA00022776"/>
    </source>
</evidence>
<dbReference type="GO" id="GO:0000070">
    <property type="term" value="P:mitotic sister chromatid segregation"/>
    <property type="evidence" value="ECO:0007669"/>
    <property type="project" value="TreeGrafter"/>
</dbReference>
<keyword evidence="6" id="KW-0995">Kinetochore</keyword>
<keyword evidence="11" id="KW-1185">Reference proteome</keyword>
<organism evidence="10 11">
    <name type="scientific">Torulaspora globosa</name>
    <dbReference type="NCBI Taxonomy" id="48254"/>
    <lineage>
        <taxon>Eukaryota</taxon>
        <taxon>Fungi</taxon>
        <taxon>Dikarya</taxon>
        <taxon>Ascomycota</taxon>
        <taxon>Saccharomycotina</taxon>
        <taxon>Saccharomycetes</taxon>
        <taxon>Saccharomycetales</taxon>
        <taxon>Saccharomycetaceae</taxon>
        <taxon>Torulaspora</taxon>
    </lineage>
</organism>
<keyword evidence="7" id="KW-0175">Coiled coil</keyword>
<dbReference type="PANTHER" id="PTHR14527:SF2">
    <property type="entry name" value="PROTEIN MIS12 HOMOLOG"/>
    <property type="match status" value="1"/>
</dbReference>
<protein>
    <recommendedName>
        <fullName evidence="12">Mis12-domain-containing protein</fullName>
    </recommendedName>
</protein>
<keyword evidence="9" id="KW-0137">Centromere</keyword>
<evidence type="ECO:0000256" key="1">
    <source>
        <dbReference type="ARBA" id="ARBA00004629"/>
    </source>
</evidence>